<dbReference type="RefSeq" id="WP_133358764.1">
    <property type="nucleotide sequence ID" value="NZ_SMUV01000054.1"/>
</dbReference>
<evidence type="ECO:0000259" key="7">
    <source>
        <dbReference type="Pfam" id="PF02771"/>
    </source>
</evidence>
<dbReference type="SUPFAM" id="SSF47203">
    <property type="entry name" value="Acyl-CoA dehydrogenase C-terminal domain-like"/>
    <property type="match status" value="1"/>
</dbReference>
<reference evidence="8 9" key="1">
    <citation type="submission" date="2019-03" db="EMBL/GenBank/DDBJ databases">
        <title>Ruegeria lutea sp. nov., a novel strain, isolated from marine sediment, the Masan Bay, South Korea.</title>
        <authorList>
            <person name="Kim J."/>
            <person name="Kim D.-Y."/>
            <person name="Lee S.-S."/>
        </authorList>
    </citation>
    <scope>NUCLEOTIDE SEQUENCE [LARGE SCALE GENOMIC DNA]</scope>
    <source>
        <strain evidence="8 9">318-1</strain>
    </source>
</reference>
<dbReference type="SUPFAM" id="SSF56645">
    <property type="entry name" value="Acyl-CoA dehydrogenase NM domain-like"/>
    <property type="match status" value="1"/>
</dbReference>
<keyword evidence="9" id="KW-1185">Reference proteome</keyword>
<protein>
    <recommendedName>
        <fullName evidence="10">Acyl-CoA dehydrogenase</fullName>
    </recommendedName>
</protein>
<dbReference type="OrthoDB" id="7328575at2"/>
<dbReference type="PANTHER" id="PTHR43884:SF20">
    <property type="entry name" value="ACYL-COA DEHYDROGENASE FADE28"/>
    <property type="match status" value="1"/>
</dbReference>
<dbReference type="EMBL" id="SMUV01000054">
    <property type="protein sequence ID" value="TDK50684.1"/>
    <property type="molecule type" value="Genomic_DNA"/>
</dbReference>
<evidence type="ECO:0000256" key="4">
    <source>
        <dbReference type="ARBA" id="ARBA00022827"/>
    </source>
</evidence>
<comment type="cofactor">
    <cofactor evidence="1">
        <name>FAD</name>
        <dbReference type="ChEBI" id="CHEBI:57692"/>
    </cofactor>
</comment>
<dbReference type="Gene3D" id="1.10.540.10">
    <property type="entry name" value="Acyl-CoA dehydrogenase/oxidase, N-terminal domain"/>
    <property type="match status" value="1"/>
</dbReference>
<evidence type="ECO:0000256" key="1">
    <source>
        <dbReference type="ARBA" id="ARBA00001974"/>
    </source>
</evidence>
<dbReference type="GO" id="GO:0050660">
    <property type="term" value="F:flavin adenine dinucleotide binding"/>
    <property type="evidence" value="ECO:0007669"/>
    <property type="project" value="InterPro"/>
</dbReference>
<organism evidence="8 9">
    <name type="scientific">Antarcticimicrobium luteum</name>
    <dbReference type="NCBI Taxonomy" id="2547397"/>
    <lineage>
        <taxon>Bacteria</taxon>
        <taxon>Pseudomonadati</taxon>
        <taxon>Pseudomonadota</taxon>
        <taxon>Alphaproteobacteria</taxon>
        <taxon>Rhodobacterales</taxon>
        <taxon>Paracoccaceae</taxon>
        <taxon>Antarcticimicrobium</taxon>
    </lineage>
</organism>
<gene>
    <name evidence="8" type="ORF">E1832_05665</name>
</gene>
<evidence type="ECO:0008006" key="10">
    <source>
        <dbReference type="Google" id="ProtNLM"/>
    </source>
</evidence>
<keyword evidence="3" id="KW-0285">Flavoprotein</keyword>
<dbReference type="InterPro" id="IPR013786">
    <property type="entry name" value="AcylCoA_DH/ox_N"/>
</dbReference>
<dbReference type="Gene3D" id="1.20.140.10">
    <property type="entry name" value="Butyryl-CoA Dehydrogenase, subunit A, domain 3"/>
    <property type="match status" value="1"/>
</dbReference>
<evidence type="ECO:0000313" key="9">
    <source>
        <dbReference type="Proteomes" id="UP000295301"/>
    </source>
</evidence>
<proteinExistence type="inferred from homology"/>
<dbReference type="InterPro" id="IPR009100">
    <property type="entry name" value="AcylCoA_DH/oxidase_NM_dom_sf"/>
</dbReference>
<sequence>MIHFDLPSDVALLLRDTAERFVAENYALPQRAEMLAAAPEEAPRLWSAMAELGWLAAPLQEAVGGLGLTPVHIVPLLEALGAGLVLEPVVPAMRCAATLARALPENEAATALEPVLSGERIEVLAEGAEGAPITATRDGDRVMLLGTAPLVPGGAAAAAFWAVAELGGAPILIRVAAEAASVAAFRLLDGQAAARVCFDGASCAVSEAVPDCAGAALDFGTDMGLVGALAECSGLIDALYRATLDYVKLREQFGRPIGRFQAVQHRMADMFIAREEARSMLHLAAEALESEDAGFRARLVSAARVKIADNARRALRDAVQLHGGMGVTDELAVGHMVKRLLVLTQLGGSRGAHLKRFRDTA</sequence>
<evidence type="ECO:0000259" key="6">
    <source>
        <dbReference type="Pfam" id="PF00441"/>
    </source>
</evidence>
<evidence type="ECO:0000256" key="5">
    <source>
        <dbReference type="ARBA" id="ARBA00023002"/>
    </source>
</evidence>
<dbReference type="Pfam" id="PF00441">
    <property type="entry name" value="Acyl-CoA_dh_1"/>
    <property type="match status" value="1"/>
</dbReference>
<dbReference type="Pfam" id="PF02771">
    <property type="entry name" value="Acyl-CoA_dh_N"/>
    <property type="match status" value="1"/>
</dbReference>
<dbReference type="AlphaFoldDB" id="A0A4R5VE58"/>
<name>A0A4R5VE58_9RHOB</name>
<dbReference type="InterPro" id="IPR009075">
    <property type="entry name" value="AcylCo_DH/oxidase_C"/>
</dbReference>
<evidence type="ECO:0000313" key="8">
    <source>
        <dbReference type="EMBL" id="TDK50684.1"/>
    </source>
</evidence>
<dbReference type="InterPro" id="IPR036250">
    <property type="entry name" value="AcylCo_DH-like_C"/>
</dbReference>
<comment type="caution">
    <text evidence="8">The sequence shown here is derived from an EMBL/GenBank/DDBJ whole genome shotgun (WGS) entry which is preliminary data.</text>
</comment>
<dbReference type="InterPro" id="IPR037069">
    <property type="entry name" value="AcylCoA_DH/ox_N_sf"/>
</dbReference>
<keyword evidence="4" id="KW-0274">FAD</keyword>
<comment type="similarity">
    <text evidence="2">Belongs to the acyl-CoA dehydrogenase family.</text>
</comment>
<evidence type="ECO:0000256" key="3">
    <source>
        <dbReference type="ARBA" id="ARBA00022630"/>
    </source>
</evidence>
<feature type="domain" description="Acyl-CoA dehydrogenase/oxidase N-terminal" evidence="7">
    <location>
        <begin position="13"/>
        <end position="119"/>
    </location>
</feature>
<keyword evidence="5" id="KW-0560">Oxidoreductase</keyword>
<dbReference type="PANTHER" id="PTHR43884">
    <property type="entry name" value="ACYL-COA DEHYDROGENASE"/>
    <property type="match status" value="1"/>
</dbReference>
<feature type="domain" description="Acyl-CoA dehydrogenase/oxidase C-terminal" evidence="6">
    <location>
        <begin position="229"/>
        <end position="354"/>
    </location>
</feature>
<evidence type="ECO:0000256" key="2">
    <source>
        <dbReference type="ARBA" id="ARBA00009347"/>
    </source>
</evidence>
<dbReference type="Proteomes" id="UP000295301">
    <property type="component" value="Unassembled WGS sequence"/>
</dbReference>
<accession>A0A4R5VE58</accession>
<dbReference type="GO" id="GO:0003995">
    <property type="term" value="F:acyl-CoA dehydrogenase activity"/>
    <property type="evidence" value="ECO:0007669"/>
    <property type="project" value="TreeGrafter"/>
</dbReference>